<dbReference type="EMBL" id="CP003923">
    <property type="protein sequence ID" value="AIC95416.1"/>
    <property type="molecule type" value="Genomic_DNA"/>
</dbReference>
<dbReference type="RefSeq" id="WP_051667587.1">
    <property type="nucleotide sequence ID" value="NZ_CP003923.1"/>
</dbReference>
<feature type="domain" description="HTH cro/C1-type" evidence="2">
    <location>
        <begin position="9"/>
        <end position="64"/>
    </location>
</feature>
<dbReference type="AlphaFoldDB" id="A0A060LVY4"/>
<dbReference type="GO" id="GO:0003677">
    <property type="term" value="F:DNA binding"/>
    <property type="evidence" value="ECO:0007669"/>
    <property type="project" value="UniProtKB-KW"/>
</dbReference>
<dbReference type="Pfam" id="PF01381">
    <property type="entry name" value="HTH_3"/>
    <property type="match status" value="1"/>
</dbReference>
<dbReference type="OrthoDB" id="9812960at2"/>
<reference evidence="3 4" key="1">
    <citation type="journal article" date="2014" name="Gene">
        <title>A comparative genomic analysis of the alkalitolerant soil bacterium Bacillus lehensis G1.</title>
        <authorList>
            <person name="Noor Y.M."/>
            <person name="Samsulrizal N.H."/>
            <person name="Jema'on N.A."/>
            <person name="Low K.O."/>
            <person name="Ramli A.N."/>
            <person name="Alias N.I."/>
            <person name="Damis S.I."/>
            <person name="Fuzi S.F."/>
            <person name="Isa M.N."/>
            <person name="Murad A.M."/>
            <person name="Raih M.F."/>
            <person name="Bakar F.D."/>
            <person name="Najimudin N."/>
            <person name="Mahadi N.M."/>
            <person name="Illias R.M."/>
        </authorList>
    </citation>
    <scope>NUCLEOTIDE SEQUENCE [LARGE SCALE GENOMIC DNA]</scope>
    <source>
        <strain evidence="3 4">G1</strain>
    </source>
</reference>
<dbReference type="eggNOG" id="COG1396">
    <property type="taxonomic scope" value="Bacteria"/>
</dbReference>
<gene>
    <name evidence="3" type="ORF">BleG1_2852</name>
</gene>
<dbReference type="CDD" id="cd00093">
    <property type="entry name" value="HTH_XRE"/>
    <property type="match status" value="1"/>
</dbReference>
<dbReference type="KEGG" id="ble:BleG1_2852"/>
<evidence type="ECO:0000313" key="3">
    <source>
        <dbReference type="EMBL" id="AIC95416.1"/>
    </source>
</evidence>
<keyword evidence="4" id="KW-1185">Reference proteome</keyword>
<dbReference type="InterPro" id="IPR001387">
    <property type="entry name" value="Cro/C1-type_HTH"/>
</dbReference>
<protein>
    <submittedName>
        <fullName evidence="3">HTH-type transcriptional repressor</fullName>
    </submittedName>
</protein>
<dbReference type="InterPro" id="IPR010982">
    <property type="entry name" value="Lambda_DNA-bd_dom_sf"/>
</dbReference>
<dbReference type="GO" id="GO:0005829">
    <property type="term" value="C:cytosol"/>
    <property type="evidence" value="ECO:0007669"/>
    <property type="project" value="TreeGrafter"/>
</dbReference>
<dbReference type="PANTHER" id="PTHR46797">
    <property type="entry name" value="HTH-TYPE TRANSCRIPTIONAL REGULATOR"/>
    <property type="match status" value="1"/>
</dbReference>
<dbReference type="SUPFAM" id="SSF47413">
    <property type="entry name" value="lambda repressor-like DNA-binding domains"/>
    <property type="match status" value="1"/>
</dbReference>
<dbReference type="Proteomes" id="UP000027142">
    <property type="component" value="Chromosome"/>
</dbReference>
<proteinExistence type="predicted"/>
<organism evidence="3 4">
    <name type="scientific">Shouchella lehensis G1</name>
    <dbReference type="NCBI Taxonomy" id="1246626"/>
    <lineage>
        <taxon>Bacteria</taxon>
        <taxon>Bacillati</taxon>
        <taxon>Bacillota</taxon>
        <taxon>Bacilli</taxon>
        <taxon>Bacillales</taxon>
        <taxon>Bacillaceae</taxon>
        <taxon>Shouchella</taxon>
    </lineage>
</organism>
<dbReference type="SMART" id="SM00530">
    <property type="entry name" value="HTH_XRE"/>
    <property type="match status" value="1"/>
</dbReference>
<evidence type="ECO:0000259" key="2">
    <source>
        <dbReference type="PROSITE" id="PS50943"/>
    </source>
</evidence>
<name>A0A060LVY4_9BACI</name>
<dbReference type="InterPro" id="IPR050807">
    <property type="entry name" value="TransReg_Diox_bact_type"/>
</dbReference>
<dbReference type="HOGENOM" id="CLU_1891982_0_0_9"/>
<evidence type="ECO:0000313" key="4">
    <source>
        <dbReference type="Proteomes" id="UP000027142"/>
    </source>
</evidence>
<accession>A0A060LVY4</accession>
<dbReference type="Gene3D" id="1.10.260.40">
    <property type="entry name" value="lambda repressor-like DNA-binding domains"/>
    <property type="match status" value="1"/>
</dbReference>
<sequence>MSASFGQFIKELRIDKEITIKELASMSGVSAAQISRLESGVRKSSKPETVKALADALGVDHKTAMERAGYGFEDEEKTLTNEQEFIKDIEREMTDEELLAKYPITIDGRTLTSAEAKGVIAFVRAQRSLGDNDQ</sequence>
<dbReference type="PANTHER" id="PTHR46797:SF1">
    <property type="entry name" value="METHYLPHOSPHONATE SYNTHASE"/>
    <property type="match status" value="1"/>
</dbReference>
<dbReference type="STRING" id="1246626.BleG1_2852"/>
<dbReference type="PATRIC" id="fig|1246626.3.peg.2842"/>
<dbReference type="PROSITE" id="PS50943">
    <property type="entry name" value="HTH_CROC1"/>
    <property type="match status" value="1"/>
</dbReference>
<evidence type="ECO:0000256" key="1">
    <source>
        <dbReference type="ARBA" id="ARBA00023125"/>
    </source>
</evidence>
<dbReference type="GO" id="GO:0003700">
    <property type="term" value="F:DNA-binding transcription factor activity"/>
    <property type="evidence" value="ECO:0007669"/>
    <property type="project" value="TreeGrafter"/>
</dbReference>
<keyword evidence="1" id="KW-0238">DNA-binding</keyword>